<accession>A0A2S9WU45</accession>
<evidence type="ECO:0000313" key="4">
    <source>
        <dbReference type="Proteomes" id="UP000239532"/>
    </source>
</evidence>
<feature type="domain" description="Glycosyltransferase 2-like" evidence="2">
    <location>
        <begin position="6"/>
        <end position="129"/>
    </location>
</feature>
<reference evidence="3 4" key="1">
    <citation type="submission" date="2016-11" db="EMBL/GenBank/DDBJ databases">
        <title>Trade-off between light-utilization and light-protection in marine flavobacteria.</title>
        <authorList>
            <person name="Kumagai Y."/>
        </authorList>
    </citation>
    <scope>NUCLEOTIDE SEQUENCE [LARGE SCALE GENOMIC DNA]</scope>
    <source>
        <strain evidence="3 4">JCM 17109</strain>
    </source>
</reference>
<dbReference type="SUPFAM" id="SSF53448">
    <property type="entry name" value="Nucleotide-diphospho-sugar transferases"/>
    <property type="match status" value="1"/>
</dbReference>
<keyword evidence="1" id="KW-1133">Transmembrane helix</keyword>
<dbReference type="RefSeq" id="WP_105982772.1">
    <property type="nucleotide sequence ID" value="NZ_MQUC01000003.1"/>
</dbReference>
<name>A0A2S9WU45_9FLAO</name>
<dbReference type="AlphaFoldDB" id="A0A2S9WU45"/>
<dbReference type="Gene3D" id="3.90.550.10">
    <property type="entry name" value="Spore Coat Polysaccharide Biosynthesis Protein SpsA, Chain A"/>
    <property type="match status" value="1"/>
</dbReference>
<keyword evidence="1" id="KW-0812">Transmembrane</keyword>
<dbReference type="PANTHER" id="PTHR43685:SF11">
    <property type="entry name" value="GLYCOSYLTRANSFERASE TAGX-RELATED"/>
    <property type="match status" value="1"/>
</dbReference>
<evidence type="ECO:0000256" key="1">
    <source>
        <dbReference type="SAM" id="Phobius"/>
    </source>
</evidence>
<dbReference type="OrthoDB" id="597270at2"/>
<proteinExistence type="predicted"/>
<dbReference type="InterPro" id="IPR029044">
    <property type="entry name" value="Nucleotide-diphossugar_trans"/>
</dbReference>
<dbReference type="InterPro" id="IPR050834">
    <property type="entry name" value="Glycosyltransf_2"/>
</dbReference>
<dbReference type="Pfam" id="PF00535">
    <property type="entry name" value="Glycos_transf_2"/>
    <property type="match status" value="1"/>
</dbReference>
<keyword evidence="4" id="KW-1185">Reference proteome</keyword>
<sequence length="318" mass="37156">MSQLVSIIIPTYNRAHIIGTTLDSIVAQTYQNWECVIVDDGSTDDTLEVLQAISRNDPRFKIHQRPSNLPKGASSCRNIGIDNSDGDYIIFLDSDDTLEVHCLKTRVDIFNKKPSLDFLVFPMGVYSNEHILKANLDDTVNHLNEFLSYRLPWSIMCPIWKANFIKELGGFTITYPRLNDPELMIRALLMPYVSYQVISDVPYDSVYYPSISNWPLIIDKYFQSLELLIPDVVNRLNRSNRSELKVFLRGYLKVWYYSFYFPSNKNYLFYNLTLIKLFLNHNIISRWQSLWLGFYITLYVGLGFLLSKVKSNKIFRFE</sequence>
<dbReference type="CDD" id="cd00761">
    <property type="entry name" value="Glyco_tranf_GTA_type"/>
    <property type="match status" value="1"/>
</dbReference>
<organism evidence="3 4">
    <name type="scientific">Nonlabens agnitus</name>
    <dbReference type="NCBI Taxonomy" id="870484"/>
    <lineage>
        <taxon>Bacteria</taxon>
        <taxon>Pseudomonadati</taxon>
        <taxon>Bacteroidota</taxon>
        <taxon>Flavobacteriia</taxon>
        <taxon>Flavobacteriales</taxon>
        <taxon>Flavobacteriaceae</taxon>
        <taxon>Nonlabens</taxon>
    </lineage>
</organism>
<dbReference type="Proteomes" id="UP000239532">
    <property type="component" value="Unassembled WGS sequence"/>
</dbReference>
<comment type="caution">
    <text evidence="3">The sequence shown here is derived from an EMBL/GenBank/DDBJ whole genome shotgun (WGS) entry which is preliminary data.</text>
</comment>
<dbReference type="EMBL" id="MQUC01000003">
    <property type="protein sequence ID" value="PRP66993.1"/>
    <property type="molecule type" value="Genomic_DNA"/>
</dbReference>
<keyword evidence="1" id="KW-0472">Membrane</keyword>
<evidence type="ECO:0000259" key="2">
    <source>
        <dbReference type="Pfam" id="PF00535"/>
    </source>
</evidence>
<dbReference type="InterPro" id="IPR001173">
    <property type="entry name" value="Glyco_trans_2-like"/>
</dbReference>
<protein>
    <recommendedName>
        <fullName evidence="2">Glycosyltransferase 2-like domain-containing protein</fullName>
    </recommendedName>
</protein>
<evidence type="ECO:0000313" key="3">
    <source>
        <dbReference type="EMBL" id="PRP66993.1"/>
    </source>
</evidence>
<dbReference type="PANTHER" id="PTHR43685">
    <property type="entry name" value="GLYCOSYLTRANSFERASE"/>
    <property type="match status" value="1"/>
</dbReference>
<feature type="transmembrane region" description="Helical" evidence="1">
    <location>
        <begin position="290"/>
        <end position="307"/>
    </location>
</feature>
<gene>
    <name evidence="3" type="ORF">BST86_07715</name>
</gene>